<keyword evidence="5" id="KW-0539">Nucleus</keyword>
<keyword evidence="3" id="KW-0238">DNA-binding</keyword>
<dbReference type="GO" id="GO:0005634">
    <property type="term" value="C:nucleus"/>
    <property type="evidence" value="ECO:0007669"/>
    <property type="project" value="UniProtKB-SubCell"/>
</dbReference>
<protein>
    <recommendedName>
        <fullName evidence="8">TF-B3 domain-containing protein</fullName>
    </recommendedName>
</protein>
<evidence type="ECO:0000256" key="5">
    <source>
        <dbReference type="ARBA" id="ARBA00023242"/>
    </source>
</evidence>
<sequence>MAGRRINIPDQPYDAQNPFNIVITLSPFDLEANLFRFMEMSTYVGLLQVPDKPRMIELFDIDTKITTFLTIKEEGQHFKFDGWCNILNRKNYRAGDRIVFWWDLRNSRLISNKLIS</sequence>
<gene>
    <name evidence="6" type="ORF">CARUB_v10003165mg</name>
</gene>
<dbReference type="STRING" id="81985.R0HBY1"/>
<organism evidence="6 7">
    <name type="scientific">Capsella rubella</name>
    <dbReference type="NCBI Taxonomy" id="81985"/>
    <lineage>
        <taxon>Eukaryota</taxon>
        <taxon>Viridiplantae</taxon>
        <taxon>Streptophyta</taxon>
        <taxon>Embryophyta</taxon>
        <taxon>Tracheophyta</taxon>
        <taxon>Spermatophyta</taxon>
        <taxon>Magnoliopsida</taxon>
        <taxon>eudicotyledons</taxon>
        <taxon>Gunneridae</taxon>
        <taxon>Pentapetalae</taxon>
        <taxon>rosids</taxon>
        <taxon>malvids</taxon>
        <taxon>Brassicales</taxon>
        <taxon>Brassicaceae</taxon>
        <taxon>Camelineae</taxon>
        <taxon>Capsella</taxon>
    </lineage>
</organism>
<dbReference type="InterPro" id="IPR015300">
    <property type="entry name" value="DNA-bd_pseudobarrel_sf"/>
</dbReference>
<keyword evidence="2" id="KW-0805">Transcription regulation</keyword>
<accession>R0HBY1</accession>
<dbReference type="EMBL" id="KB870810">
    <property type="protein sequence ID" value="EOA22510.1"/>
    <property type="molecule type" value="Genomic_DNA"/>
</dbReference>
<keyword evidence="7" id="KW-1185">Reference proteome</keyword>
<name>R0HBY1_9BRAS</name>
<evidence type="ECO:0000256" key="1">
    <source>
        <dbReference type="ARBA" id="ARBA00004123"/>
    </source>
</evidence>
<dbReference type="SUPFAM" id="SSF101936">
    <property type="entry name" value="DNA-binding pseudobarrel domain"/>
    <property type="match status" value="1"/>
</dbReference>
<proteinExistence type="predicted"/>
<comment type="subcellular location">
    <subcellularLocation>
        <location evidence="1">Nucleus</location>
    </subcellularLocation>
</comment>
<reference evidence="7" key="1">
    <citation type="journal article" date="2013" name="Nat. Genet.">
        <title>The Capsella rubella genome and the genomic consequences of rapid mating system evolution.</title>
        <authorList>
            <person name="Slotte T."/>
            <person name="Hazzouri K.M."/>
            <person name="Agren J.A."/>
            <person name="Koenig D."/>
            <person name="Maumus F."/>
            <person name="Guo Y.L."/>
            <person name="Steige K."/>
            <person name="Platts A.E."/>
            <person name="Escobar J.S."/>
            <person name="Newman L.K."/>
            <person name="Wang W."/>
            <person name="Mandakova T."/>
            <person name="Vello E."/>
            <person name="Smith L.M."/>
            <person name="Henz S.R."/>
            <person name="Steffen J."/>
            <person name="Takuno S."/>
            <person name="Brandvain Y."/>
            <person name="Coop G."/>
            <person name="Andolfatto P."/>
            <person name="Hu T.T."/>
            <person name="Blanchette M."/>
            <person name="Clark R.M."/>
            <person name="Quesneville H."/>
            <person name="Nordborg M."/>
            <person name="Gaut B.S."/>
            <person name="Lysak M.A."/>
            <person name="Jenkins J."/>
            <person name="Grimwood J."/>
            <person name="Chapman J."/>
            <person name="Prochnik S."/>
            <person name="Shu S."/>
            <person name="Rokhsar D."/>
            <person name="Schmutz J."/>
            <person name="Weigel D."/>
            <person name="Wright S.I."/>
        </authorList>
    </citation>
    <scope>NUCLEOTIDE SEQUENCE [LARGE SCALE GENOMIC DNA]</scope>
    <source>
        <strain evidence="7">cv. Monte Gargano</strain>
    </source>
</reference>
<evidence type="ECO:0000256" key="4">
    <source>
        <dbReference type="ARBA" id="ARBA00023163"/>
    </source>
</evidence>
<dbReference type="AlphaFoldDB" id="R0HBY1"/>
<keyword evidence="4" id="KW-0804">Transcription</keyword>
<dbReference type="GO" id="GO:0003677">
    <property type="term" value="F:DNA binding"/>
    <property type="evidence" value="ECO:0007669"/>
    <property type="project" value="UniProtKB-KW"/>
</dbReference>
<evidence type="ECO:0000313" key="7">
    <source>
        <dbReference type="Proteomes" id="UP000029121"/>
    </source>
</evidence>
<dbReference type="Proteomes" id="UP000029121">
    <property type="component" value="Unassembled WGS sequence"/>
</dbReference>
<evidence type="ECO:0000256" key="2">
    <source>
        <dbReference type="ARBA" id="ARBA00023015"/>
    </source>
</evidence>
<dbReference type="Gene3D" id="2.40.330.10">
    <property type="entry name" value="DNA-binding pseudobarrel domain"/>
    <property type="match status" value="1"/>
</dbReference>
<evidence type="ECO:0008006" key="8">
    <source>
        <dbReference type="Google" id="ProtNLM"/>
    </source>
</evidence>
<evidence type="ECO:0000313" key="6">
    <source>
        <dbReference type="EMBL" id="EOA22510.1"/>
    </source>
</evidence>
<evidence type="ECO:0000256" key="3">
    <source>
        <dbReference type="ARBA" id="ARBA00023125"/>
    </source>
</evidence>